<dbReference type="InterPro" id="IPR012945">
    <property type="entry name" value="Tubulin-bd_cofactor_C_dom"/>
</dbReference>
<organism evidence="8 11">
    <name type="scientific">Synchytrium endobioticum</name>
    <dbReference type="NCBI Taxonomy" id="286115"/>
    <lineage>
        <taxon>Eukaryota</taxon>
        <taxon>Fungi</taxon>
        <taxon>Fungi incertae sedis</taxon>
        <taxon>Chytridiomycota</taxon>
        <taxon>Chytridiomycota incertae sedis</taxon>
        <taxon>Chytridiomycetes</taxon>
        <taxon>Synchytriales</taxon>
        <taxon>Synchytriaceae</taxon>
        <taxon>Synchytrium</taxon>
    </lineage>
</organism>
<proteinExistence type="inferred from homology"/>
<evidence type="ECO:0000313" key="9">
    <source>
        <dbReference type="EMBL" id="TPX51916.1"/>
    </source>
</evidence>
<protein>
    <recommendedName>
        <fullName evidence="7">C-CAP/cofactor C-like domain-containing protein</fullName>
    </recommendedName>
</protein>
<dbReference type="GO" id="GO:0007021">
    <property type="term" value="P:tubulin complex assembly"/>
    <property type="evidence" value="ECO:0007669"/>
    <property type="project" value="TreeGrafter"/>
</dbReference>
<evidence type="ECO:0000256" key="4">
    <source>
        <dbReference type="ARBA" id="ARBA00022990"/>
    </source>
</evidence>
<dbReference type="InterPro" id="IPR016098">
    <property type="entry name" value="CAP/MinC_C"/>
</dbReference>
<comment type="caution">
    <text evidence="8">The sequence shown here is derived from an EMBL/GenBank/DDBJ whole genome shotgun (WGS) entry which is preliminary data.</text>
</comment>
<feature type="domain" description="C-CAP/cofactor C-like" evidence="7">
    <location>
        <begin position="122"/>
        <end position="274"/>
    </location>
</feature>
<dbReference type="OrthoDB" id="194775at2759"/>
<name>A0A507DBF6_9FUNG</name>
<dbReference type="InterPro" id="IPR027684">
    <property type="entry name" value="TBCC"/>
</dbReference>
<evidence type="ECO:0000256" key="1">
    <source>
        <dbReference type="ARBA" id="ARBA00004496"/>
    </source>
</evidence>
<evidence type="ECO:0000256" key="5">
    <source>
        <dbReference type="ARBA" id="ARBA00023186"/>
    </source>
</evidence>
<evidence type="ECO:0000313" key="11">
    <source>
        <dbReference type="Proteomes" id="UP000320475"/>
    </source>
</evidence>
<evidence type="ECO:0000256" key="6">
    <source>
        <dbReference type="ARBA" id="ARBA00026055"/>
    </source>
</evidence>
<evidence type="ECO:0000256" key="2">
    <source>
        <dbReference type="ARBA" id="ARBA00008848"/>
    </source>
</evidence>
<comment type="similarity">
    <text evidence="2">Belongs to the TBCC family.</text>
</comment>
<dbReference type="Gene3D" id="2.160.20.70">
    <property type="match status" value="1"/>
</dbReference>
<comment type="subunit">
    <text evidence="6">Supercomplex made of cofactors A to E. Cofactors A and D function by capturing and stabilizing tubulin in a quasi-native conformation. Cofactor E binds to the cofactor D-tubulin complex; interaction with cofactor C then causes the release of tubulin polypeptides that are committed to the native state.</text>
</comment>
<keyword evidence="10" id="KW-1185">Reference proteome</keyword>
<dbReference type="STRING" id="286115.A0A507DBF6"/>
<dbReference type="PROSITE" id="PS51329">
    <property type="entry name" value="C_CAP_COFACTOR_C"/>
    <property type="match status" value="1"/>
</dbReference>
<dbReference type="Proteomes" id="UP000320475">
    <property type="component" value="Unassembled WGS sequence"/>
</dbReference>
<comment type="subcellular location">
    <subcellularLocation>
        <location evidence="1">Cytoplasm</location>
    </subcellularLocation>
</comment>
<dbReference type="EMBL" id="QEAM01000058">
    <property type="protein sequence ID" value="TPX48158.1"/>
    <property type="molecule type" value="Genomic_DNA"/>
</dbReference>
<dbReference type="Proteomes" id="UP000317494">
    <property type="component" value="Unassembled WGS sequence"/>
</dbReference>
<dbReference type="GO" id="GO:0015631">
    <property type="term" value="F:tubulin binding"/>
    <property type="evidence" value="ECO:0007669"/>
    <property type="project" value="InterPro"/>
</dbReference>
<gene>
    <name evidence="8" type="ORF">SeLEV6574_g02210</name>
    <name evidence="9" type="ORF">SeMB42_g01777</name>
</gene>
<dbReference type="InterPro" id="IPR031925">
    <property type="entry name" value="TBCC_N"/>
</dbReference>
<dbReference type="AlphaFoldDB" id="A0A507DBF6"/>
<dbReference type="InterPro" id="IPR006599">
    <property type="entry name" value="CARP_motif"/>
</dbReference>
<dbReference type="InterPro" id="IPR017901">
    <property type="entry name" value="C-CAP_CF_C-like"/>
</dbReference>
<evidence type="ECO:0000313" key="8">
    <source>
        <dbReference type="EMBL" id="TPX48158.1"/>
    </source>
</evidence>
<dbReference type="PANTHER" id="PTHR15139:SF0">
    <property type="entry name" value="TUBULIN-SPECIFIC CHAPERONE C"/>
    <property type="match status" value="1"/>
</dbReference>
<evidence type="ECO:0000259" key="7">
    <source>
        <dbReference type="PROSITE" id="PS51329"/>
    </source>
</evidence>
<dbReference type="Gene3D" id="1.20.58.1250">
    <property type="entry name" value="Tubulin Binding Cofactor C, N-terminal domain"/>
    <property type="match status" value="1"/>
</dbReference>
<evidence type="ECO:0000313" key="10">
    <source>
        <dbReference type="Proteomes" id="UP000317494"/>
    </source>
</evidence>
<dbReference type="VEuPathDB" id="FungiDB:SeMB42_g01777"/>
<keyword evidence="5" id="KW-0143">Chaperone</keyword>
<keyword evidence="4" id="KW-0007">Acetylation</keyword>
<sequence length="325" mass="36270">MSSSASNDFYRLFQSEKDGIQLQLDELTSLPADQIALKCDQVLARINGLQEKTNAATIYLPSYDQRQLALQTKELMHVLATNRARLVPKPKFSFKSKRATKNTTNVPSAVVSDTSNSMPHTPHLANVSYQPSPNSLSIANHSHAYMKPSYQQETHQDAYIQHLDSCIVDLRSVTNLAAVYISDLRNCIVTLPPVNGSVWADQCQSMVLFAACRQFRMHQTSKISVYLHVVSHPIIEHCTAVAFGRYAFNDASCLRDAQLEPAVNLYTLVDDFDWLKQQQSPNWAVMGDAKQAQAQIILDAINIGADATKENVDTLVSRWCLDIAE</sequence>
<dbReference type="Pfam" id="PF16752">
    <property type="entry name" value="TBCC_N"/>
    <property type="match status" value="1"/>
</dbReference>
<dbReference type="GO" id="GO:0005737">
    <property type="term" value="C:cytoplasm"/>
    <property type="evidence" value="ECO:0007669"/>
    <property type="project" value="UniProtKB-SubCell"/>
</dbReference>
<dbReference type="InterPro" id="IPR038397">
    <property type="entry name" value="TBCC_N_sf"/>
</dbReference>
<dbReference type="Pfam" id="PF07986">
    <property type="entry name" value="TBCC"/>
    <property type="match status" value="1"/>
</dbReference>
<accession>A0A507DBF6</accession>
<dbReference type="PANTHER" id="PTHR15139">
    <property type="entry name" value="TUBULIN FOLDING COFACTOR C"/>
    <property type="match status" value="1"/>
</dbReference>
<dbReference type="GO" id="GO:0007023">
    <property type="term" value="P:post-chaperonin tubulin folding pathway"/>
    <property type="evidence" value="ECO:0007669"/>
    <property type="project" value="InterPro"/>
</dbReference>
<dbReference type="EMBL" id="QEAN01000048">
    <property type="protein sequence ID" value="TPX51916.1"/>
    <property type="molecule type" value="Genomic_DNA"/>
</dbReference>
<evidence type="ECO:0000256" key="3">
    <source>
        <dbReference type="ARBA" id="ARBA00022490"/>
    </source>
</evidence>
<reference evidence="10 11" key="1">
    <citation type="journal article" date="2019" name="Sci. Rep.">
        <title>Comparative genomics of chytrid fungi reveal insights into the obligate biotrophic and pathogenic lifestyle of Synchytrium endobioticum.</title>
        <authorList>
            <person name="van de Vossenberg B.T.L.H."/>
            <person name="Warris S."/>
            <person name="Nguyen H.D.T."/>
            <person name="van Gent-Pelzer M.P.E."/>
            <person name="Joly D.L."/>
            <person name="van de Geest H.C."/>
            <person name="Bonants P.J.M."/>
            <person name="Smith D.S."/>
            <person name="Levesque C.A."/>
            <person name="van der Lee T.A.J."/>
        </authorList>
    </citation>
    <scope>NUCLEOTIDE SEQUENCE [LARGE SCALE GENOMIC DNA]</scope>
    <source>
        <strain evidence="8 11">LEV6574</strain>
        <strain evidence="9 10">MB42</strain>
    </source>
</reference>
<dbReference type="SMART" id="SM00673">
    <property type="entry name" value="CARP"/>
    <property type="match status" value="1"/>
</dbReference>
<keyword evidence="3" id="KW-0963">Cytoplasm</keyword>